<dbReference type="InterPro" id="IPR036291">
    <property type="entry name" value="NAD(P)-bd_dom_sf"/>
</dbReference>
<dbReference type="EMBL" id="RZNX01000006">
    <property type="protein sequence ID" value="RUT29596.1"/>
    <property type="molecule type" value="Genomic_DNA"/>
</dbReference>
<dbReference type="AlphaFoldDB" id="A0A3S1JMC4"/>
<gene>
    <name evidence="2" type="ORF">EJP77_14575</name>
</gene>
<organism evidence="2 3">
    <name type="scientific">Paenibacillus zeisoli</name>
    <dbReference type="NCBI Taxonomy" id="2496267"/>
    <lineage>
        <taxon>Bacteria</taxon>
        <taxon>Bacillati</taxon>
        <taxon>Bacillota</taxon>
        <taxon>Bacilli</taxon>
        <taxon>Bacillales</taxon>
        <taxon>Paenibacillaceae</taxon>
        <taxon>Paenibacillus</taxon>
    </lineage>
</organism>
<dbReference type="InterPro" id="IPR020843">
    <property type="entry name" value="ER"/>
</dbReference>
<dbReference type="PANTHER" id="PTHR43677">
    <property type="entry name" value="SHORT-CHAIN DEHYDROGENASE/REDUCTASE"/>
    <property type="match status" value="1"/>
</dbReference>
<dbReference type="OrthoDB" id="9787435at2"/>
<dbReference type="InterPro" id="IPR051397">
    <property type="entry name" value="Zn-ADH-like_protein"/>
</dbReference>
<accession>A0A3S1JMC4</accession>
<dbReference type="PANTHER" id="PTHR43677:SF11">
    <property type="entry name" value="ZINC-CONTAINING ALCOHOL DEHYDROGENASE"/>
    <property type="match status" value="1"/>
</dbReference>
<dbReference type="SUPFAM" id="SSF51735">
    <property type="entry name" value="NAD(P)-binding Rossmann-fold domains"/>
    <property type="match status" value="1"/>
</dbReference>
<sequence>MKAAIVKEMGATLVFGQCDSPVATEGHVLVNVSTAALSRLSKFRSMGMHYSSEVNFPLIAGADGVGTLEDGTRVYFAQPTAPYGSLAEQTLVKETMIVPLPDGLDDITAAAIANPATSSWAALVYRAHFKPGQTVLINGATGASGSLAVQIAKYLGAMKIIVTGRNESKLRLLGADEVVAFDMSVKDGSNEFENALMPAVAGGVDVVLDYLWGDSAVAIMSAIAKTGTKQTTRFVSIGTSSGQETINVPSSILRASSIELLGSGGRSVSLADMMSSAKSVFEMAAEGKINIAVAEFALQDIEAAWHAPLTPRPVVRV</sequence>
<comment type="caution">
    <text evidence="2">The sequence shown here is derived from an EMBL/GenBank/DDBJ whole genome shotgun (WGS) entry which is preliminary data.</text>
</comment>
<dbReference type="InterPro" id="IPR011032">
    <property type="entry name" value="GroES-like_sf"/>
</dbReference>
<name>A0A3S1JMC4_9BACL</name>
<keyword evidence="3" id="KW-1185">Reference proteome</keyword>
<dbReference type="Gene3D" id="3.90.180.10">
    <property type="entry name" value="Medium-chain alcohol dehydrogenases, catalytic domain"/>
    <property type="match status" value="1"/>
</dbReference>
<dbReference type="SMART" id="SM00829">
    <property type="entry name" value="PKS_ER"/>
    <property type="match status" value="1"/>
</dbReference>
<dbReference type="Proteomes" id="UP000272464">
    <property type="component" value="Unassembled WGS sequence"/>
</dbReference>
<dbReference type="GO" id="GO:0016491">
    <property type="term" value="F:oxidoreductase activity"/>
    <property type="evidence" value="ECO:0007669"/>
    <property type="project" value="InterPro"/>
</dbReference>
<dbReference type="InterPro" id="IPR013149">
    <property type="entry name" value="ADH-like_C"/>
</dbReference>
<evidence type="ECO:0000313" key="2">
    <source>
        <dbReference type="EMBL" id="RUT29596.1"/>
    </source>
</evidence>
<evidence type="ECO:0000259" key="1">
    <source>
        <dbReference type="SMART" id="SM00829"/>
    </source>
</evidence>
<dbReference type="Gene3D" id="3.40.50.720">
    <property type="entry name" value="NAD(P)-binding Rossmann-like Domain"/>
    <property type="match status" value="1"/>
</dbReference>
<feature type="domain" description="Enoyl reductase (ER)" evidence="1">
    <location>
        <begin position="10"/>
        <end position="315"/>
    </location>
</feature>
<proteinExistence type="predicted"/>
<evidence type="ECO:0000313" key="3">
    <source>
        <dbReference type="Proteomes" id="UP000272464"/>
    </source>
</evidence>
<dbReference type="SUPFAM" id="SSF50129">
    <property type="entry name" value="GroES-like"/>
    <property type="match status" value="1"/>
</dbReference>
<dbReference type="Pfam" id="PF00107">
    <property type="entry name" value="ADH_zinc_N"/>
    <property type="match status" value="1"/>
</dbReference>
<reference evidence="2 3" key="1">
    <citation type="submission" date="2018-12" db="EMBL/GenBank/DDBJ databases">
        <authorList>
            <person name="Sun L."/>
            <person name="Chen Z."/>
        </authorList>
    </citation>
    <scope>NUCLEOTIDE SEQUENCE [LARGE SCALE GENOMIC DNA]</scope>
    <source>
        <strain evidence="2 3">3-5-3</strain>
    </source>
</reference>
<protein>
    <submittedName>
        <fullName evidence="2">Zinc-binding alcohol dehydrogenase family protein</fullName>
    </submittedName>
</protein>